<comment type="caution">
    <text evidence="3">The sequence shown here is derived from an EMBL/GenBank/DDBJ whole genome shotgun (WGS) entry which is preliminary data.</text>
</comment>
<organism evidence="3 4">
    <name type="scientific">Chondromyces apiculatus DSM 436</name>
    <dbReference type="NCBI Taxonomy" id="1192034"/>
    <lineage>
        <taxon>Bacteria</taxon>
        <taxon>Pseudomonadati</taxon>
        <taxon>Myxococcota</taxon>
        <taxon>Polyangia</taxon>
        <taxon>Polyangiales</taxon>
        <taxon>Polyangiaceae</taxon>
        <taxon>Chondromyces</taxon>
    </lineage>
</organism>
<feature type="compositionally biased region" description="Basic and acidic residues" evidence="1">
    <location>
        <begin position="205"/>
        <end position="237"/>
    </location>
</feature>
<feature type="region of interest" description="Disordered" evidence="1">
    <location>
        <begin position="195"/>
        <end position="237"/>
    </location>
</feature>
<dbReference type="AlphaFoldDB" id="A0A017T071"/>
<evidence type="ECO:0000313" key="3">
    <source>
        <dbReference type="EMBL" id="EYF02407.1"/>
    </source>
</evidence>
<dbReference type="STRING" id="1192034.CAP_7178"/>
<keyword evidence="2" id="KW-0812">Transmembrane</keyword>
<evidence type="ECO:0000313" key="4">
    <source>
        <dbReference type="Proteomes" id="UP000019678"/>
    </source>
</evidence>
<dbReference type="eggNOG" id="ENOG5032U8Z">
    <property type="taxonomic scope" value="Bacteria"/>
</dbReference>
<evidence type="ECO:0000256" key="1">
    <source>
        <dbReference type="SAM" id="MobiDB-lite"/>
    </source>
</evidence>
<evidence type="ECO:0008006" key="5">
    <source>
        <dbReference type="Google" id="ProtNLM"/>
    </source>
</evidence>
<feature type="transmembrane region" description="Helical" evidence="2">
    <location>
        <begin position="143"/>
        <end position="166"/>
    </location>
</feature>
<keyword evidence="2" id="KW-1133">Transmembrane helix</keyword>
<name>A0A017T071_9BACT</name>
<keyword evidence="2" id="KW-0472">Membrane</keyword>
<accession>A0A017T071</accession>
<reference evidence="3 4" key="1">
    <citation type="submission" date="2013-05" db="EMBL/GenBank/DDBJ databases">
        <title>Genome assembly of Chondromyces apiculatus DSM 436.</title>
        <authorList>
            <person name="Sharma G."/>
            <person name="Khatri I."/>
            <person name="Kaur C."/>
            <person name="Mayilraj S."/>
            <person name="Subramanian S."/>
        </authorList>
    </citation>
    <scope>NUCLEOTIDE SEQUENCE [LARGE SCALE GENOMIC DNA]</scope>
    <source>
        <strain evidence="3 4">DSM 436</strain>
    </source>
</reference>
<proteinExistence type="predicted"/>
<dbReference type="Proteomes" id="UP000019678">
    <property type="component" value="Unassembled WGS sequence"/>
</dbReference>
<evidence type="ECO:0000256" key="2">
    <source>
        <dbReference type="SAM" id="Phobius"/>
    </source>
</evidence>
<keyword evidence="4" id="KW-1185">Reference proteome</keyword>
<protein>
    <recommendedName>
        <fullName evidence="5">RanBP2-type domain-containing protein</fullName>
    </recommendedName>
</protein>
<gene>
    <name evidence="3" type="ORF">CAP_7178</name>
</gene>
<sequence>MALMSGSEKTYEMFWDCKYCGQKKLLGLTHRFCANCGAPQDATARYFPSDAEKVAVQDHQYVGADLRCPACSAWNSRNVNCCTQCGGPMAAGKVAQVRADQVRAQGQQFGTENLQDAQRAHAQGFMPAHGAPPKPQTSSALKIILALLVVLGVGALGLVCTCIFWTKPAAFQVSGHSWERTVEIESFGPARKSDWCSDMPAGARELSRRKDQRSSKKVADGEDCQTRRKDQGDGTFKETRECKPRYREEPVYAERCEYEINVWSTKGMAKASGSSLNEAPAWPRVDLKRPGTCVGCDREGKRTEKYEVKLVDIKTSKEQRCAFDQPKWSSYAVGSRWSGSIGVLSDSIECSSLKAQ</sequence>
<dbReference type="EMBL" id="ASRX01000061">
    <property type="protein sequence ID" value="EYF02407.1"/>
    <property type="molecule type" value="Genomic_DNA"/>
</dbReference>